<dbReference type="AlphaFoldDB" id="A0A1I7YAF3"/>
<dbReference type="InterPro" id="IPR036615">
    <property type="entry name" value="Mur_ligase_C_dom_sf"/>
</dbReference>
<evidence type="ECO:0000313" key="2">
    <source>
        <dbReference type="Proteomes" id="UP000095287"/>
    </source>
</evidence>
<dbReference type="SUPFAM" id="SSF53244">
    <property type="entry name" value="MurD-like peptide ligases, peptide-binding domain"/>
    <property type="match status" value="1"/>
</dbReference>
<evidence type="ECO:0000259" key="1">
    <source>
        <dbReference type="Pfam" id="PF08245"/>
    </source>
</evidence>
<dbReference type="WBParaSite" id="L893_g14370.t1">
    <property type="protein sequence ID" value="L893_g14370.t1"/>
    <property type="gene ID" value="L893_g14370"/>
</dbReference>
<dbReference type="Pfam" id="PF08245">
    <property type="entry name" value="Mur_ligase_M"/>
    <property type="match status" value="1"/>
</dbReference>
<reference evidence="3" key="1">
    <citation type="submission" date="2016-11" db="UniProtKB">
        <authorList>
            <consortium name="WormBaseParasite"/>
        </authorList>
    </citation>
    <scope>IDENTIFICATION</scope>
</reference>
<dbReference type="InterPro" id="IPR036565">
    <property type="entry name" value="Mur-like_cat_sf"/>
</dbReference>
<dbReference type="SUPFAM" id="SSF53623">
    <property type="entry name" value="MurD-like peptide ligases, catalytic domain"/>
    <property type="match status" value="1"/>
</dbReference>
<dbReference type="Gene3D" id="3.40.1190.10">
    <property type="entry name" value="Mur-like, catalytic domain"/>
    <property type="match status" value="1"/>
</dbReference>
<evidence type="ECO:0000313" key="3">
    <source>
        <dbReference type="WBParaSite" id="L893_g14370.t1"/>
    </source>
</evidence>
<dbReference type="PANTHER" id="PTHR43445">
    <property type="entry name" value="UDP-N-ACETYLMURAMATE--L-ALANINE LIGASE-RELATED"/>
    <property type="match status" value="1"/>
</dbReference>
<accession>A0A1I7YAF3</accession>
<feature type="domain" description="Mur ligase central" evidence="1">
    <location>
        <begin position="2"/>
        <end position="135"/>
    </location>
</feature>
<dbReference type="GO" id="GO:0016881">
    <property type="term" value="F:acid-amino acid ligase activity"/>
    <property type="evidence" value="ECO:0007669"/>
    <property type="project" value="InterPro"/>
</dbReference>
<dbReference type="InterPro" id="IPR013221">
    <property type="entry name" value="Mur_ligase_cen"/>
</dbReference>
<organism evidence="2 3">
    <name type="scientific">Steinernema glaseri</name>
    <dbReference type="NCBI Taxonomy" id="37863"/>
    <lineage>
        <taxon>Eukaryota</taxon>
        <taxon>Metazoa</taxon>
        <taxon>Ecdysozoa</taxon>
        <taxon>Nematoda</taxon>
        <taxon>Chromadorea</taxon>
        <taxon>Rhabditida</taxon>
        <taxon>Tylenchina</taxon>
        <taxon>Panagrolaimomorpha</taxon>
        <taxon>Strongyloidoidea</taxon>
        <taxon>Steinernematidae</taxon>
        <taxon>Steinernema</taxon>
    </lineage>
</organism>
<dbReference type="GO" id="GO:0005524">
    <property type="term" value="F:ATP binding"/>
    <property type="evidence" value="ECO:0007669"/>
    <property type="project" value="InterPro"/>
</dbReference>
<proteinExistence type="predicted"/>
<sequence>LAGTHGKTTTTSLLASVFAAGGLDPTFVIGGRLNAAGTNAQLGTSRYLIAEADESDASFLHLQPLVAVVTNIDADHMATYEGDFNKLKKTFVEFLHNLPFYGLAVVCLDDPVVREILPLVKRPAVTYGFAEEADVYGELPVDGGSVMLVDDYGHHPTEVAAVIKAVRGGW</sequence>
<dbReference type="Proteomes" id="UP000095287">
    <property type="component" value="Unplaced"/>
</dbReference>
<keyword evidence="2" id="KW-1185">Reference proteome</keyword>
<protein>
    <submittedName>
        <fullName evidence="3">Mur_ligase_M domain-containing protein</fullName>
    </submittedName>
</protein>
<name>A0A1I7YAF3_9BILA</name>
<dbReference type="InterPro" id="IPR050061">
    <property type="entry name" value="MurCDEF_pg_biosynth"/>
</dbReference>
<dbReference type="PANTHER" id="PTHR43445:SF3">
    <property type="entry name" value="UDP-N-ACETYLMURAMATE--L-ALANINE LIGASE"/>
    <property type="match status" value="1"/>
</dbReference>